<comment type="caution">
    <text evidence="1">The sequence shown here is derived from an EMBL/GenBank/DDBJ whole genome shotgun (WGS) entry which is preliminary data.</text>
</comment>
<keyword evidence="2" id="KW-1185">Reference proteome</keyword>
<proteinExistence type="predicted"/>
<protein>
    <submittedName>
        <fullName evidence="1">Uncharacterized protein</fullName>
    </submittedName>
</protein>
<feature type="non-terminal residue" evidence="1">
    <location>
        <position position="1"/>
    </location>
</feature>
<name>A0A4Y2B3C3_ARAVE</name>
<dbReference type="EMBL" id="BGPR01082035">
    <property type="protein sequence ID" value="GBL85554.1"/>
    <property type="molecule type" value="Genomic_DNA"/>
</dbReference>
<dbReference type="Proteomes" id="UP000499080">
    <property type="component" value="Unassembled WGS sequence"/>
</dbReference>
<evidence type="ECO:0000313" key="1">
    <source>
        <dbReference type="EMBL" id="GBL85554.1"/>
    </source>
</evidence>
<evidence type="ECO:0000313" key="2">
    <source>
        <dbReference type="Proteomes" id="UP000499080"/>
    </source>
</evidence>
<sequence length="168" mass="18436">RHVVVVDIVVIRRSGDLSSSFGHIVVIQGVVFVKHIVIIQGISSVMSGHIDRRSGHIVTSFRGVTPGHIVVIPKAAGDIVIIPERRSGIVVVPDHIVVIQDISSSSGHRRRAGRRLGHMVAVSTSSSFRTSVIPRAHASSFGHHNRSTKTFWRILRSVRIAVYYFTIS</sequence>
<organism evidence="1 2">
    <name type="scientific">Araneus ventricosus</name>
    <name type="common">Orbweaver spider</name>
    <name type="synonym">Epeira ventricosa</name>
    <dbReference type="NCBI Taxonomy" id="182803"/>
    <lineage>
        <taxon>Eukaryota</taxon>
        <taxon>Metazoa</taxon>
        <taxon>Ecdysozoa</taxon>
        <taxon>Arthropoda</taxon>
        <taxon>Chelicerata</taxon>
        <taxon>Arachnida</taxon>
        <taxon>Araneae</taxon>
        <taxon>Araneomorphae</taxon>
        <taxon>Entelegynae</taxon>
        <taxon>Araneoidea</taxon>
        <taxon>Araneidae</taxon>
        <taxon>Araneus</taxon>
    </lineage>
</organism>
<reference evidence="1 2" key="1">
    <citation type="journal article" date="2019" name="Sci. Rep.">
        <title>Orb-weaving spider Araneus ventricosus genome elucidates the spidroin gene catalogue.</title>
        <authorList>
            <person name="Kono N."/>
            <person name="Nakamura H."/>
            <person name="Ohtoshi R."/>
            <person name="Moran D.A.P."/>
            <person name="Shinohara A."/>
            <person name="Yoshida Y."/>
            <person name="Fujiwara M."/>
            <person name="Mori M."/>
            <person name="Tomita M."/>
            <person name="Arakawa K."/>
        </authorList>
    </citation>
    <scope>NUCLEOTIDE SEQUENCE [LARGE SCALE GENOMIC DNA]</scope>
</reference>
<accession>A0A4Y2B3C3</accession>
<gene>
    <name evidence="1" type="ORF">AVEN_144671_1</name>
</gene>
<dbReference type="AlphaFoldDB" id="A0A4Y2B3C3"/>